<organism evidence="1 2">
    <name type="scientific">Candidatus Iainarchaeum sp</name>
    <dbReference type="NCBI Taxonomy" id="3101447"/>
    <lineage>
        <taxon>Archaea</taxon>
        <taxon>Candidatus Iainarchaeota</taxon>
        <taxon>Candidatus Iainarchaeia</taxon>
        <taxon>Candidatus Iainarchaeales</taxon>
        <taxon>Candidatus Iainarchaeaceae</taxon>
        <taxon>Candidatus Iainarchaeum</taxon>
    </lineage>
</organism>
<proteinExistence type="predicted"/>
<keyword evidence="1" id="KW-0687">Ribonucleoprotein</keyword>
<dbReference type="SUPFAM" id="SSF50104">
    <property type="entry name" value="Translation proteins SH3-like domain"/>
    <property type="match status" value="1"/>
</dbReference>
<dbReference type="InterPro" id="IPR008991">
    <property type="entry name" value="Translation_prot_SH3-like_sf"/>
</dbReference>
<accession>A0A497JHM3</accession>
<keyword evidence="1" id="KW-0689">Ribosomal protein</keyword>
<evidence type="ECO:0000313" key="2">
    <source>
        <dbReference type="Proteomes" id="UP000277633"/>
    </source>
</evidence>
<gene>
    <name evidence="1" type="ORF">DRO07_00770</name>
</gene>
<name>A0A497JHM3_9ARCH</name>
<reference evidence="1 2" key="1">
    <citation type="submission" date="2018-06" db="EMBL/GenBank/DDBJ databases">
        <title>Extensive metabolic versatility and redundancy in microbially diverse, dynamic hydrothermal sediments.</title>
        <authorList>
            <person name="Dombrowski N."/>
            <person name="Teske A."/>
            <person name="Baker B.J."/>
        </authorList>
    </citation>
    <scope>NUCLEOTIDE SEQUENCE [LARGE SCALE GENOMIC DNA]</scope>
    <source>
        <strain evidence="1">B9_G13</strain>
    </source>
</reference>
<dbReference type="GO" id="GO:0005840">
    <property type="term" value="C:ribosome"/>
    <property type="evidence" value="ECO:0007669"/>
    <property type="project" value="UniProtKB-KW"/>
</dbReference>
<dbReference type="Gene3D" id="2.30.30.30">
    <property type="match status" value="1"/>
</dbReference>
<evidence type="ECO:0000313" key="1">
    <source>
        <dbReference type="EMBL" id="RLG70187.1"/>
    </source>
</evidence>
<sequence length="69" mass="7747">MAAIEPGRVCYKTRGREAGKKVVVLELQNLYATVVGKGGKKEKCNIRHLFPLKEKIDVNVPVEEIIKKL</sequence>
<dbReference type="InterPro" id="IPR014722">
    <property type="entry name" value="Rib_uL2_dom2"/>
</dbReference>
<protein>
    <submittedName>
        <fullName evidence="1">50S ribosomal protein L14e</fullName>
    </submittedName>
</protein>
<dbReference type="Proteomes" id="UP000277633">
    <property type="component" value="Unassembled WGS sequence"/>
</dbReference>
<comment type="caution">
    <text evidence="1">The sequence shown here is derived from an EMBL/GenBank/DDBJ whole genome shotgun (WGS) entry which is preliminary data.</text>
</comment>
<dbReference type="EMBL" id="QMWO01000016">
    <property type="protein sequence ID" value="RLG70187.1"/>
    <property type="molecule type" value="Genomic_DNA"/>
</dbReference>
<dbReference type="AlphaFoldDB" id="A0A497JHM3"/>